<name>A0A9P6GP81_9PLEO</name>
<dbReference type="EMBL" id="WJXW01000002">
    <property type="protein sequence ID" value="KAF9739034.1"/>
    <property type="molecule type" value="Genomic_DNA"/>
</dbReference>
<dbReference type="Proteomes" id="UP000756921">
    <property type="component" value="Unassembled WGS sequence"/>
</dbReference>
<proteinExistence type="predicted"/>
<comment type="caution">
    <text evidence="1">The sequence shown here is derived from an EMBL/GenBank/DDBJ whole genome shotgun (WGS) entry which is preliminary data.</text>
</comment>
<accession>A0A9P6GP81</accession>
<evidence type="ECO:0000313" key="1">
    <source>
        <dbReference type="EMBL" id="KAF9739034.1"/>
    </source>
</evidence>
<reference evidence="1" key="1">
    <citation type="journal article" date="2020" name="Mol. Plant Microbe Interact.">
        <title>Genome Sequence of the Biocontrol Agent Coniothyrium minitans strain Conio (IMI 134523).</title>
        <authorList>
            <person name="Patel D."/>
            <person name="Shittu T.A."/>
            <person name="Baroncelli R."/>
            <person name="Muthumeenakshi S."/>
            <person name="Osborne T.H."/>
            <person name="Janganan T.K."/>
            <person name="Sreenivasaprasad S."/>
        </authorList>
    </citation>
    <scope>NUCLEOTIDE SEQUENCE</scope>
    <source>
        <strain evidence="1">Conio</strain>
    </source>
</reference>
<gene>
    <name evidence="1" type="ORF">PMIN01_01668</name>
</gene>
<evidence type="ECO:0000313" key="2">
    <source>
        <dbReference type="Proteomes" id="UP000756921"/>
    </source>
</evidence>
<protein>
    <submittedName>
        <fullName evidence="1">Uncharacterized protein</fullName>
    </submittedName>
</protein>
<sequence length="256" mass="27846">MCGKERRWNELLSLPVDTFLAFRSVEKVSRWYAQNRVSAVEVKTHLTRVSTSVVEGMEVRERARVFGLRACAGRIPGIWSNYATQQNVSHSFLFQPMLCMLGQLGSPASPEGGVSRAEDGGRARTVKREAWGRLASLLDSSRGRVCLQRAEDTVPCPPYQQRGESVASGAYTIGGGRGVMVHGQGSRIASPHGDWGEIGLFKAPAESMSPSSLSRLCRARRLLSKRLDASCNGPYCCPAWSQSRGADSGRQAKVGS</sequence>
<dbReference type="AlphaFoldDB" id="A0A9P6GP81"/>
<keyword evidence="2" id="KW-1185">Reference proteome</keyword>
<organism evidence="1 2">
    <name type="scientific">Paraphaeosphaeria minitans</name>
    <dbReference type="NCBI Taxonomy" id="565426"/>
    <lineage>
        <taxon>Eukaryota</taxon>
        <taxon>Fungi</taxon>
        <taxon>Dikarya</taxon>
        <taxon>Ascomycota</taxon>
        <taxon>Pezizomycotina</taxon>
        <taxon>Dothideomycetes</taxon>
        <taxon>Pleosporomycetidae</taxon>
        <taxon>Pleosporales</taxon>
        <taxon>Massarineae</taxon>
        <taxon>Didymosphaeriaceae</taxon>
        <taxon>Paraphaeosphaeria</taxon>
    </lineage>
</organism>